<keyword evidence="5" id="KW-0679">Respiratory chain</keyword>
<accession>A0A0G3ZCR2</accession>
<dbReference type="GO" id="GO:0042773">
    <property type="term" value="P:ATP synthesis coupled electron transport"/>
    <property type="evidence" value="ECO:0007669"/>
    <property type="project" value="InterPro"/>
</dbReference>
<dbReference type="Pfam" id="PF00662">
    <property type="entry name" value="Proton_antipo_N"/>
    <property type="match status" value="1"/>
</dbReference>
<evidence type="ECO:0000256" key="5">
    <source>
        <dbReference type="ARBA" id="ARBA00022660"/>
    </source>
</evidence>
<comment type="subcellular location">
    <subcellularLocation>
        <location evidence="1">Mitochondrion inner membrane</location>
        <topology evidence="1">Multi-pass membrane protein</topology>
    </subcellularLocation>
</comment>
<keyword evidence="4 16" id="KW-0813">Transport</keyword>
<comment type="similarity">
    <text evidence="16">Belongs to the complex I subunit 5 family.</text>
</comment>
<dbReference type="GeneID" id="24703358"/>
<dbReference type="AlphaFoldDB" id="A0A0G3ZCR2"/>
<feature type="domain" description="NADH-Ubiquinone oxidoreductase (complex I) chain 5 N-terminal" evidence="18">
    <location>
        <begin position="64"/>
        <end position="114"/>
    </location>
</feature>
<feature type="domain" description="NADH dehydrogenase subunit 5 C-terminal" evidence="19">
    <location>
        <begin position="419"/>
        <end position="596"/>
    </location>
</feature>
<keyword evidence="12 16" id="KW-0830">Ubiquinone</keyword>
<dbReference type="Pfam" id="PF06455">
    <property type="entry name" value="NADH5_C"/>
    <property type="match status" value="1"/>
</dbReference>
<feature type="transmembrane region" description="Helical" evidence="16">
    <location>
        <begin position="448"/>
        <end position="472"/>
    </location>
</feature>
<evidence type="ECO:0000256" key="8">
    <source>
        <dbReference type="ARBA" id="ARBA00022967"/>
    </source>
</evidence>
<dbReference type="PANTHER" id="PTHR42829:SF2">
    <property type="entry name" value="NADH-UBIQUINONE OXIDOREDUCTASE CHAIN 5"/>
    <property type="match status" value="1"/>
</dbReference>
<dbReference type="InterPro" id="IPR003945">
    <property type="entry name" value="NU5C-like"/>
</dbReference>
<evidence type="ECO:0000256" key="10">
    <source>
        <dbReference type="ARBA" id="ARBA00022989"/>
    </source>
</evidence>
<evidence type="ECO:0000259" key="17">
    <source>
        <dbReference type="Pfam" id="PF00361"/>
    </source>
</evidence>
<feature type="domain" description="NADH:quinone oxidoreductase/Mrp antiporter transmembrane" evidence="17">
    <location>
        <begin position="130"/>
        <end position="413"/>
    </location>
</feature>
<dbReference type="InterPro" id="IPR010934">
    <property type="entry name" value="NADH_DH_su5_C"/>
</dbReference>
<evidence type="ECO:0000259" key="19">
    <source>
        <dbReference type="Pfam" id="PF06455"/>
    </source>
</evidence>
<evidence type="ECO:0000256" key="7">
    <source>
        <dbReference type="ARBA" id="ARBA00022792"/>
    </source>
</evidence>
<feature type="transmembrane region" description="Helical" evidence="16">
    <location>
        <begin position="212"/>
        <end position="233"/>
    </location>
</feature>
<keyword evidence="7" id="KW-0999">Mitochondrion inner membrane</keyword>
<gene>
    <name evidence="20" type="primary">nad5</name>
    <name evidence="20" type="ORF">MtOm_00026</name>
</gene>
<dbReference type="GO" id="GO:0008137">
    <property type="term" value="F:NADH dehydrogenase (ubiquinone) activity"/>
    <property type="evidence" value="ECO:0007669"/>
    <property type="project" value="UniProtKB-EC"/>
</dbReference>
<dbReference type="GO" id="GO:0003954">
    <property type="term" value="F:NADH dehydrogenase activity"/>
    <property type="evidence" value="ECO:0007669"/>
    <property type="project" value="TreeGrafter"/>
</dbReference>
<keyword evidence="10 16" id="KW-1133">Transmembrane helix</keyword>
<evidence type="ECO:0000256" key="11">
    <source>
        <dbReference type="ARBA" id="ARBA00023027"/>
    </source>
</evidence>
<feature type="transmembrane region" description="Helical" evidence="16">
    <location>
        <begin position="333"/>
        <end position="350"/>
    </location>
</feature>
<feature type="transmembrane region" description="Helical" evidence="16">
    <location>
        <begin position="370"/>
        <end position="390"/>
    </location>
</feature>
<keyword evidence="14 16" id="KW-0472">Membrane</keyword>
<dbReference type="GO" id="GO:0005743">
    <property type="term" value="C:mitochondrial inner membrane"/>
    <property type="evidence" value="ECO:0007669"/>
    <property type="project" value="UniProtKB-SubCell"/>
</dbReference>
<feature type="transmembrane region" description="Helical" evidence="16">
    <location>
        <begin position="111"/>
        <end position="128"/>
    </location>
</feature>
<dbReference type="Pfam" id="PF00361">
    <property type="entry name" value="Proton_antipo_M"/>
    <property type="match status" value="1"/>
</dbReference>
<protein>
    <recommendedName>
        <fullName evidence="3 16">NADH-ubiquinone oxidoreductase chain 5</fullName>
        <ecNumber evidence="2 16">7.1.1.2</ecNumber>
    </recommendedName>
</protein>
<name>A0A0G3ZCR2_9METZ</name>
<feature type="transmembrane region" description="Helical" evidence="16">
    <location>
        <begin position="81"/>
        <end position="99"/>
    </location>
</feature>
<geneLocation type="mitochondrion" evidence="20"/>
<proteinExistence type="inferred from homology"/>
<keyword evidence="9" id="KW-0249">Electron transport</keyword>
<evidence type="ECO:0000256" key="6">
    <source>
        <dbReference type="ARBA" id="ARBA00022692"/>
    </source>
</evidence>
<evidence type="ECO:0000256" key="16">
    <source>
        <dbReference type="RuleBase" id="RU003404"/>
    </source>
</evidence>
<dbReference type="GO" id="GO:0015990">
    <property type="term" value="P:electron transport coupled proton transport"/>
    <property type="evidence" value="ECO:0007669"/>
    <property type="project" value="TreeGrafter"/>
</dbReference>
<evidence type="ECO:0000256" key="4">
    <source>
        <dbReference type="ARBA" id="ARBA00022448"/>
    </source>
</evidence>
<dbReference type="PANTHER" id="PTHR42829">
    <property type="entry name" value="NADH-UBIQUINONE OXIDOREDUCTASE CHAIN 5"/>
    <property type="match status" value="1"/>
</dbReference>
<comment type="function">
    <text evidence="16">Core subunit of the mitochondrial membrane respiratory chain NADH dehydrogenase (Complex I) which catalyzes electron transfer from NADH through the respiratory chain, using ubiquinone as an electron acceptor. Essential for the catalytic activity and assembly of complex I.</text>
</comment>
<evidence type="ECO:0000256" key="1">
    <source>
        <dbReference type="ARBA" id="ARBA00004448"/>
    </source>
</evidence>
<evidence type="ECO:0000256" key="14">
    <source>
        <dbReference type="ARBA" id="ARBA00023136"/>
    </source>
</evidence>
<dbReference type="EC" id="7.1.1.2" evidence="2 16"/>
<reference evidence="20" key="1">
    <citation type="journal article" date="2015" name="Genome Announc.">
        <title>Mitochondrial Genome Sequence of the Glass Sponge Oopsacas minuta.</title>
        <authorList>
            <person name="Jourda C."/>
            <person name="Santini S."/>
            <person name="Rocher C."/>
            <person name="Le Bivic A."/>
            <person name="Claverie J.M."/>
        </authorList>
    </citation>
    <scope>NUCLEOTIDE SEQUENCE</scope>
</reference>
<feature type="transmembrane region" description="Helical" evidence="16">
    <location>
        <begin position="405"/>
        <end position="428"/>
    </location>
</feature>
<organism evidence="20">
    <name type="scientific">Oopsacas minuta</name>
    <dbReference type="NCBI Taxonomy" id="111878"/>
    <lineage>
        <taxon>Eukaryota</taxon>
        <taxon>Metazoa</taxon>
        <taxon>Porifera</taxon>
        <taxon>Hexactinellida</taxon>
        <taxon>Hexasterophora</taxon>
        <taxon>Lyssacinosida</taxon>
        <taxon>Leucopsacidae</taxon>
        <taxon>Oopsacas</taxon>
    </lineage>
</organism>
<evidence type="ECO:0000256" key="2">
    <source>
        <dbReference type="ARBA" id="ARBA00012944"/>
    </source>
</evidence>
<sequence length="645" mass="74292">MYLLTMSAPMMSFMLTLTHKEKIKTTTMQTLACSMIFFSWMNSSIMLYECMMNDTHCQTKIWNWMKTEHMECKISLHMDLLSSSMLFMVTSMSLFVHMYSTEYMKNDPHKHRFMSYLSLFTFFMLLMMSSNNYILLLMGWEGVGICSYLLMNFWYTRMQANKSGMKAIMMNRMGDIALLMSTMMMMNKFGSTKFENLTHMINNKMQTIMNTISMLLLMGAMGKSSLMGLHVWLPDAMEGPTPMSALMHAATMVTAGIFLLMRSSSILEESKMSLTITAWMGATTAFFAATMGTSQNDMKRMMAYSTCSQLGYMALAMGISKYSISLLHLMNHAFFKSLLFLGAGITMHTIKNEQDIRKLSSLMKQTPMTYMGLMTASLTMTGTPFLTAYFSKDQMMENSYKNSMLYWLATITAALTALYSTRLMYFSFTKKPQYTHTQKPHTTSEKDILMNSMIMMLTLMSISTGYMTYTMLTQQQHPLITQKLILTPLMCSMTTSMLMTTLYTNNNLHNKTTLTTLWKNFNSNAWNFNTFYNNMIGEKMLTLAHYQTYKHSDKGILEKIINNNLTNIMMHNSQNISKFQSTKMTQHLLTMILFYSSFTMHIKSQKLNNSVLFWKNTGCSFKSCLGQTMKHNSLMPQFAKLKIVK</sequence>
<keyword evidence="6 16" id="KW-0812">Transmembrane</keyword>
<dbReference type="InterPro" id="IPR001750">
    <property type="entry name" value="ND/Mrp_TM"/>
</dbReference>
<evidence type="ECO:0000256" key="9">
    <source>
        <dbReference type="ARBA" id="ARBA00022982"/>
    </source>
</evidence>
<feature type="transmembrane region" description="Helical" evidence="16">
    <location>
        <begin position="272"/>
        <end position="289"/>
    </location>
</feature>
<dbReference type="PRINTS" id="PR01434">
    <property type="entry name" value="NADHDHGNASE5"/>
</dbReference>
<feature type="transmembrane region" description="Helical" evidence="16">
    <location>
        <begin position="484"/>
        <end position="503"/>
    </location>
</feature>
<feature type="transmembrane region" description="Helical" evidence="16">
    <location>
        <begin position="134"/>
        <end position="155"/>
    </location>
</feature>
<evidence type="ECO:0000313" key="20">
    <source>
        <dbReference type="EMBL" id="AKM54877.1"/>
    </source>
</evidence>
<dbReference type="InterPro" id="IPR018393">
    <property type="entry name" value="NADHpl_OxRdtase_5_subgr"/>
</dbReference>
<evidence type="ECO:0000256" key="13">
    <source>
        <dbReference type="ARBA" id="ARBA00023128"/>
    </source>
</evidence>
<evidence type="ECO:0000256" key="12">
    <source>
        <dbReference type="ARBA" id="ARBA00023075"/>
    </source>
</evidence>
<dbReference type="EMBL" id="KR709158">
    <property type="protein sequence ID" value="AKM54877.1"/>
    <property type="molecule type" value="Genomic_DNA"/>
</dbReference>
<keyword evidence="13 16" id="KW-0496">Mitochondrion</keyword>
<evidence type="ECO:0000256" key="15">
    <source>
        <dbReference type="ARBA" id="ARBA00049551"/>
    </source>
</evidence>
<feature type="transmembrane region" description="Helical" evidence="16">
    <location>
        <begin position="245"/>
        <end position="266"/>
    </location>
</feature>
<comment type="catalytic activity">
    <reaction evidence="15 16">
        <text>a ubiquinone + NADH + 5 H(+)(in) = a ubiquinol + NAD(+) + 4 H(+)(out)</text>
        <dbReference type="Rhea" id="RHEA:29091"/>
        <dbReference type="Rhea" id="RHEA-COMP:9565"/>
        <dbReference type="Rhea" id="RHEA-COMP:9566"/>
        <dbReference type="ChEBI" id="CHEBI:15378"/>
        <dbReference type="ChEBI" id="CHEBI:16389"/>
        <dbReference type="ChEBI" id="CHEBI:17976"/>
        <dbReference type="ChEBI" id="CHEBI:57540"/>
        <dbReference type="ChEBI" id="CHEBI:57945"/>
        <dbReference type="EC" id="7.1.1.2"/>
    </reaction>
</comment>
<keyword evidence="11 16" id="KW-0520">NAD</keyword>
<evidence type="ECO:0000259" key="18">
    <source>
        <dbReference type="Pfam" id="PF00662"/>
    </source>
</evidence>
<dbReference type="InterPro" id="IPR001516">
    <property type="entry name" value="Proton_antipo_N"/>
</dbReference>
<evidence type="ECO:0000256" key="3">
    <source>
        <dbReference type="ARBA" id="ARBA00021096"/>
    </source>
</evidence>
<keyword evidence="8" id="KW-1278">Translocase</keyword>
<dbReference type="NCBIfam" id="TIGR01974">
    <property type="entry name" value="NDH_I_L"/>
    <property type="match status" value="1"/>
</dbReference>